<dbReference type="GO" id="GO:0055085">
    <property type="term" value="P:transmembrane transport"/>
    <property type="evidence" value="ECO:0007669"/>
    <property type="project" value="InterPro"/>
</dbReference>
<sequence length="300" mass="33147">MVTEVIRYASSRRNVGSYIGRALLYITLTLGAVAMVVPFVWMILTSLKSPAEVTTFSWFPAELHWDNYAEAMSAAPFIDYFRNSLILTIGQTLLTLVFATAAGYALAQLPIRGRGMLLGYVIVLLMVPFQVVIVPLFLVVKQIPLFGGNDIFGQGGNGWLDSWWGLIVPLAMGPLYIFLARQFFVTLPPELGEAARIDGVNEFGIFARIMVPLVRPALVTIAVFQIEAAWNSFIWPLVSTRSQDLRPLQLGLAIFAQDPLNIQWTYLMAGATLATLPMILLFILAQRYFVQGLANAGLKG</sequence>
<dbReference type="InterPro" id="IPR000515">
    <property type="entry name" value="MetI-like"/>
</dbReference>
<evidence type="ECO:0000256" key="6">
    <source>
        <dbReference type="ARBA" id="ARBA00023136"/>
    </source>
</evidence>
<feature type="transmembrane region" description="Helical" evidence="7">
    <location>
        <begin position="205"/>
        <end position="226"/>
    </location>
</feature>
<evidence type="ECO:0000259" key="8">
    <source>
        <dbReference type="PROSITE" id="PS50928"/>
    </source>
</evidence>
<feature type="transmembrane region" description="Helical" evidence="7">
    <location>
        <begin position="163"/>
        <end position="184"/>
    </location>
</feature>
<comment type="similarity">
    <text evidence="7">Belongs to the binding-protein-dependent transport system permease family.</text>
</comment>
<feature type="transmembrane region" description="Helical" evidence="7">
    <location>
        <begin position="264"/>
        <end position="285"/>
    </location>
</feature>
<dbReference type="CDD" id="cd06261">
    <property type="entry name" value="TM_PBP2"/>
    <property type="match status" value="1"/>
</dbReference>
<dbReference type="PANTHER" id="PTHR43744">
    <property type="entry name" value="ABC TRANSPORTER PERMEASE PROTEIN MG189-RELATED-RELATED"/>
    <property type="match status" value="1"/>
</dbReference>
<evidence type="ECO:0000256" key="4">
    <source>
        <dbReference type="ARBA" id="ARBA00022692"/>
    </source>
</evidence>
<protein>
    <submittedName>
        <fullName evidence="9">Carbohydrate ABC transporter permease</fullName>
    </submittedName>
</protein>
<dbReference type="SUPFAM" id="SSF161098">
    <property type="entry name" value="MetI-like"/>
    <property type="match status" value="1"/>
</dbReference>
<comment type="subcellular location">
    <subcellularLocation>
        <location evidence="1 7">Cell membrane</location>
        <topology evidence="1 7">Multi-pass membrane protein</topology>
    </subcellularLocation>
</comment>
<dbReference type="PROSITE" id="PS50928">
    <property type="entry name" value="ABC_TM1"/>
    <property type="match status" value="1"/>
</dbReference>
<feature type="transmembrane region" description="Helical" evidence="7">
    <location>
        <begin position="85"/>
        <end position="106"/>
    </location>
</feature>
<evidence type="ECO:0000256" key="1">
    <source>
        <dbReference type="ARBA" id="ARBA00004651"/>
    </source>
</evidence>
<dbReference type="Pfam" id="PF00528">
    <property type="entry name" value="BPD_transp_1"/>
    <property type="match status" value="1"/>
</dbReference>
<feature type="transmembrane region" description="Helical" evidence="7">
    <location>
        <begin position="22"/>
        <end position="44"/>
    </location>
</feature>
<evidence type="ECO:0000256" key="5">
    <source>
        <dbReference type="ARBA" id="ARBA00022989"/>
    </source>
</evidence>
<reference evidence="9" key="1">
    <citation type="submission" date="2024-04" db="EMBL/GenBank/DDBJ databases">
        <authorList>
            <person name="Roder T."/>
            <person name="Oberhansli S."/>
            <person name="Kreuzer M."/>
        </authorList>
    </citation>
    <scope>NUCLEOTIDE SEQUENCE</scope>
    <source>
        <strain evidence="9">LWS13-1.2</strain>
    </source>
</reference>
<feature type="domain" description="ABC transmembrane type-1" evidence="8">
    <location>
        <begin position="81"/>
        <end position="285"/>
    </location>
</feature>
<keyword evidence="4 7" id="KW-0812">Transmembrane</keyword>
<accession>A0AAU6SDT1</accession>
<evidence type="ECO:0000313" key="9">
    <source>
        <dbReference type="EMBL" id="WZO35101.1"/>
    </source>
</evidence>
<proteinExistence type="inferred from homology"/>
<keyword evidence="5 7" id="KW-1133">Transmembrane helix</keyword>
<keyword evidence="2 7" id="KW-0813">Transport</keyword>
<dbReference type="InterPro" id="IPR035906">
    <property type="entry name" value="MetI-like_sf"/>
</dbReference>
<dbReference type="Gene3D" id="1.10.3720.10">
    <property type="entry name" value="MetI-like"/>
    <property type="match status" value="1"/>
</dbReference>
<dbReference type="PANTHER" id="PTHR43744:SF12">
    <property type="entry name" value="ABC TRANSPORTER PERMEASE PROTEIN MG189-RELATED"/>
    <property type="match status" value="1"/>
</dbReference>
<evidence type="ECO:0000256" key="3">
    <source>
        <dbReference type="ARBA" id="ARBA00022475"/>
    </source>
</evidence>
<dbReference type="AlphaFoldDB" id="A0AAU6SDT1"/>
<name>A0AAU6SDT1_9MICO</name>
<keyword evidence="6 7" id="KW-0472">Membrane</keyword>
<dbReference type="GO" id="GO:0005886">
    <property type="term" value="C:plasma membrane"/>
    <property type="evidence" value="ECO:0007669"/>
    <property type="project" value="UniProtKB-SubCell"/>
</dbReference>
<evidence type="ECO:0000256" key="7">
    <source>
        <dbReference type="RuleBase" id="RU363032"/>
    </source>
</evidence>
<organism evidence="9">
    <name type="scientific">Microbacterium sp. LWS13-1.2</name>
    <dbReference type="NCBI Taxonomy" id="3135264"/>
    <lineage>
        <taxon>Bacteria</taxon>
        <taxon>Bacillati</taxon>
        <taxon>Actinomycetota</taxon>
        <taxon>Actinomycetes</taxon>
        <taxon>Micrococcales</taxon>
        <taxon>Microbacteriaceae</taxon>
        <taxon>Microbacterium</taxon>
    </lineage>
</organism>
<gene>
    <name evidence="9" type="ORF">MRBLWS13_002779</name>
</gene>
<feature type="transmembrane region" description="Helical" evidence="7">
    <location>
        <begin position="118"/>
        <end position="143"/>
    </location>
</feature>
<evidence type="ECO:0000256" key="2">
    <source>
        <dbReference type="ARBA" id="ARBA00022448"/>
    </source>
</evidence>
<dbReference type="RefSeq" id="WP_349425939.1">
    <property type="nucleotide sequence ID" value="NZ_CP151632.1"/>
</dbReference>
<dbReference type="EMBL" id="CP151632">
    <property type="protein sequence ID" value="WZO35101.1"/>
    <property type="molecule type" value="Genomic_DNA"/>
</dbReference>
<keyword evidence="3" id="KW-1003">Cell membrane</keyword>